<evidence type="ECO:0000256" key="1">
    <source>
        <dbReference type="ARBA" id="ARBA00022605"/>
    </source>
</evidence>
<accession>A0A1A8WSE5</accession>
<dbReference type="InterPro" id="IPR051857">
    <property type="entry name" value="Asn_synthetase_domain"/>
</dbReference>
<protein>
    <recommendedName>
        <fullName evidence="8">Asparagine synthase</fullName>
    </recommendedName>
</protein>
<dbReference type="Gene3D" id="3.40.50.620">
    <property type="entry name" value="HUPs"/>
    <property type="match status" value="1"/>
</dbReference>
<dbReference type="GO" id="GO:0006529">
    <property type="term" value="P:asparagine biosynthetic process"/>
    <property type="evidence" value="ECO:0007669"/>
    <property type="project" value="UniProtKB-KW"/>
</dbReference>
<dbReference type="AlphaFoldDB" id="A0A1A8WSE5"/>
<dbReference type="PANTHER" id="PTHR45937:SF1">
    <property type="entry name" value="ASPARAGINE SYNTHETASE DOMAIN-CONTAINING PROTEIN 1"/>
    <property type="match status" value="1"/>
</dbReference>
<evidence type="ECO:0000256" key="2">
    <source>
        <dbReference type="ARBA" id="ARBA00022888"/>
    </source>
</evidence>
<dbReference type="PANTHER" id="PTHR45937">
    <property type="entry name" value="ASPARAGINE SYNTHETASE DOMAIN-CONTAINING PROTEIN 1"/>
    <property type="match status" value="1"/>
</dbReference>
<keyword evidence="3" id="KW-0315">Glutamine amidotransferase</keyword>
<organism evidence="6 7">
    <name type="scientific">Plasmodium ovale curtisi</name>
    <dbReference type="NCBI Taxonomy" id="864141"/>
    <lineage>
        <taxon>Eukaryota</taxon>
        <taxon>Sar</taxon>
        <taxon>Alveolata</taxon>
        <taxon>Apicomplexa</taxon>
        <taxon>Aconoidasida</taxon>
        <taxon>Haemosporida</taxon>
        <taxon>Plasmodiidae</taxon>
        <taxon>Plasmodium</taxon>
        <taxon>Plasmodium (Plasmodium)</taxon>
    </lineage>
</organism>
<evidence type="ECO:0000256" key="5">
    <source>
        <dbReference type="SAM" id="MobiDB-lite"/>
    </source>
</evidence>
<keyword evidence="1" id="KW-0028">Amino-acid biosynthesis</keyword>
<dbReference type="CDD" id="cd01991">
    <property type="entry name" value="Asn_synthase_B_C"/>
    <property type="match status" value="1"/>
</dbReference>
<dbReference type="GO" id="GO:0004066">
    <property type="term" value="F:asparagine synthase (glutamine-hydrolyzing) activity"/>
    <property type="evidence" value="ECO:0007669"/>
    <property type="project" value="InterPro"/>
</dbReference>
<reference evidence="7" key="1">
    <citation type="submission" date="2016-05" db="EMBL/GenBank/DDBJ databases">
        <authorList>
            <person name="Naeem Raeece"/>
        </authorList>
    </citation>
    <scope>NUCLEOTIDE SEQUENCE [LARGE SCALE GENOMIC DNA]</scope>
</reference>
<feature type="region of interest" description="Disordered" evidence="5">
    <location>
        <begin position="378"/>
        <end position="424"/>
    </location>
</feature>
<sequence length="572" mass="68122">MEDYAKFTLVLYNYHEIDNLFINFAKELKENNLTNDSEKIEHVNRDLCPSTDFVNNFIQKEKANLNSNNKNSEEQIRNLLCRKTKTEKKNNDKIYLNNDTKQEDEEESLNYLSKELYRKCNGITLSNAEEHEKKETKCCCKRRMLIIGSGADELYGGYYRQNNQIRQDAKLKKNNHKLNEMIKDVKRLWIRNLYRDDRIITYANNCEQYVFYPYLDIHLINFIFSIPFQNVVKPISITNLCENKNNSLMFLQINEKLINNDKNKNEIKFDYLTTNLDEHYKLYTTINNYRISKWILRMSIFFLKFKDVIFFKKKAIQFGSKAKHISKYMEEYILSSIHKNPSLLSIYEQNKEDQHNREKKIEMKNIFYYVQKKKRSSTYVDNNSDRNSGNEDNYDSEGENNNIDRGSNSANNNKGGKDKGSESKGSFLDVFTNMLHKSKKSKDDEEDEPFETMEINEEIEKLNRENMSKSNTEMLGITNKYSYNFEYCNIETSIWIELSLFLSKNFDLYGSKFQENFDILDTNLSYYNYDDDNNAFLNDTKHKRDMINSKIEELFISISNCIINENREYFSV</sequence>
<dbReference type="EMBL" id="FLQU01002194">
    <property type="protein sequence ID" value="SBS95862.1"/>
    <property type="molecule type" value="Genomic_DNA"/>
</dbReference>
<name>A0A1A8WSE5_PLAOA</name>
<proteinExistence type="predicted"/>
<feature type="compositionally biased region" description="Polar residues" evidence="5">
    <location>
        <begin position="378"/>
        <end position="391"/>
    </location>
</feature>
<keyword evidence="2" id="KW-0061">Asparagine biosynthesis</keyword>
<keyword evidence="4" id="KW-0175">Coiled coil</keyword>
<feature type="non-terminal residue" evidence="6">
    <location>
        <position position="572"/>
    </location>
</feature>
<evidence type="ECO:0008006" key="8">
    <source>
        <dbReference type="Google" id="ProtNLM"/>
    </source>
</evidence>
<evidence type="ECO:0000313" key="7">
    <source>
        <dbReference type="Proteomes" id="UP000078560"/>
    </source>
</evidence>
<dbReference type="Proteomes" id="UP000078560">
    <property type="component" value="Unassembled WGS sequence"/>
</dbReference>
<dbReference type="InterPro" id="IPR014729">
    <property type="entry name" value="Rossmann-like_a/b/a_fold"/>
</dbReference>
<evidence type="ECO:0000256" key="4">
    <source>
        <dbReference type="SAM" id="Coils"/>
    </source>
</evidence>
<feature type="coiled-coil region" evidence="4">
    <location>
        <begin position="55"/>
        <end position="89"/>
    </location>
</feature>
<dbReference type="InterPro" id="IPR001962">
    <property type="entry name" value="Asn_synthase"/>
</dbReference>
<evidence type="ECO:0000313" key="6">
    <source>
        <dbReference type="EMBL" id="SBS95862.1"/>
    </source>
</evidence>
<dbReference type="SUPFAM" id="SSF52402">
    <property type="entry name" value="Adenine nucleotide alpha hydrolases-like"/>
    <property type="match status" value="1"/>
</dbReference>
<gene>
    <name evidence="6" type="ORF">POVCU2_0099340</name>
</gene>
<evidence type="ECO:0000256" key="3">
    <source>
        <dbReference type="ARBA" id="ARBA00022962"/>
    </source>
</evidence>